<feature type="transmembrane region" description="Helical" evidence="1">
    <location>
        <begin position="283"/>
        <end position="303"/>
    </location>
</feature>
<dbReference type="Proteomes" id="UP000298860">
    <property type="component" value="Unassembled WGS sequence"/>
</dbReference>
<feature type="transmembrane region" description="Helical" evidence="1">
    <location>
        <begin position="433"/>
        <end position="455"/>
    </location>
</feature>
<feature type="transmembrane region" description="Helical" evidence="1">
    <location>
        <begin position="315"/>
        <end position="334"/>
    </location>
</feature>
<keyword evidence="3" id="KW-1185">Reference proteome</keyword>
<gene>
    <name evidence="2" type="ORF">GTS_07230</name>
</gene>
<feature type="transmembrane region" description="Helical" evidence="1">
    <location>
        <begin position="258"/>
        <end position="277"/>
    </location>
</feature>
<sequence length="475" mass="51892">MATVLTAEGAVDHYLRVVLPADPPTTGHAATGRRLIDLTENATLIDHRDLAYVLDDPSRLRSYDRARSVDGRMAALLGFALWLYRLREPIPEDIRSRAARFRFLLWSLYFRLPEKDSCELLPDQVKVAGRPGMEPVGEHWLHQGRAAREEWLGYLNGWEDDPWLANLHTARPGDFETELCWLSMTWPTAARPSAGRWPFAPAALHLSPTEPDTAEATRQASKDHARIAADLADNHWLPRGALFGAATGFALGTVRGRLLPLAFPSLALVLCALLFSQKVDADVARWSALGMVGAGLLAAIVGLGDRKDSLALLRMPAAALVGLLALLSFTSRWWLDPHGWRVGAGLLAGALLYVVLELRLHGVRLWPALGRGALIGFIGTMYAFVLSLLLLGFVAPSVGEHGECLLGWWNTDVWAARPLAGCKELEDRTAAPAAGVLVLMTGWAFAAGLAAQILWDDRPVTAPLGRLRRVRGGRP</sequence>
<name>A0A4D4J1Q2_9PSEU</name>
<evidence type="ECO:0000256" key="1">
    <source>
        <dbReference type="SAM" id="Phobius"/>
    </source>
</evidence>
<accession>A0A4D4J1Q2</accession>
<dbReference type="EMBL" id="BJFL01000002">
    <property type="protein sequence ID" value="GDY29090.1"/>
    <property type="molecule type" value="Genomic_DNA"/>
</dbReference>
<protein>
    <submittedName>
        <fullName evidence="2">Uncharacterized protein</fullName>
    </submittedName>
</protein>
<feature type="transmembrane region" description="Helical" evidence="1">
    <location>
        <begin position="372"/>
        <end position="395"/>
    </location>
</feature>
<keyword evidence="1" id="KW-1133">Transmembrane helix</keyword>
<keyword evidence="1" id="KW-0812">Transmembrane</keyword>
<feature type="transmembrane region" description="Helical" evidence="1">
    <location>
        <begin position="340"/>
        <end position="360"/>
    </location>
</feature>
<reference evidence="3" key="1">
    <citation type="submission" date="2019-04" db="EMBL/GenBank/DDBJ databases">
        <title>Draft genome sequence of Pseudonocardiaceae bacterium SL3-2-4.</title>
        <authorList>
            <person name="Ningsih F."/>
            <person name="Yokota A."/>
            <person name="Sakai Y."/>
            <person name="Nanatani K."/>
            <person name="Yabe S."/>
            <person name="Oetari A."/>
            <person name="Sjamsuridzal W."/>
        </authorList>
    </citation>
    <scope>NUCLEOTIDE SEQUENCE [LARGE SCALE GENOMIC DNA]</scope>
    <source>
        <strain evidence="3">SL3-2-4</strain>
    </source>
</reference>
<organism evidence="2 3">
    <name type="scientific">Gandjariella thermophila</name>
    <dbReference type="NCBI Taxonomy" id="1931992"/>
    <lineage>
        <taxon>Bacteria</taxon>
        <taxon>Bacillati</taxon>
        <taxon>Actinomycetota</taxon>
        <taxon>Actinomycetes</taxon>
        <taxon>Pseudonocardiales</taxon>
        <taxon>Pseudonocardiaceae</taxon>
        <taxon>Gandjariella</taxon>
    </lineage>
</organism>
<comment type="caution">
    <text evidence="2">The sequence shown here is derived from an EMBL/GenBank/DDBJ whole genome shotgun (WGS) entry which is preliminary data.</text>
</comment>
<dbReference type="AlphaFoldDB" id="A0A4D4J1Q2"/>
<evidence type="ECO:0000313" key="2">
    <source>
        <dbReference type="EMBL" id="GDY29090.1"/>
    </source>
</evidence>
<dbReference type="RefSeq" id="WP_192909366.1">
    <property type="nucleotide sequence ID" value="NZ_BJFL01000002.1"/>
</dbReference>
<proteinExistence type="predicted"/>
<keyword evidence="1" id="KW-0472">Membrane</keyword>
<evidence type="ECO:0000313" key="3">
    <source>
        <dbReference type="Proteomes" id="UP000298860"/>
    </source>
</evidence>